<proteinExistence type="predicted"/>
<dbReference type="OrthoDB" id="642193at2759"/>
<evidence type="ECO:0000256" key="1">
    <source>
        <dbReference type="ARBA" id="ARBA00022448"/>
    </source>
</evidence>
<dbReference type="AlphaFoldDB" id="A0A5D3DG40"/>
<dbReference type="InterPro" id="IPR033961">
    <property type="entry name" value="Exo84"/>
</dbReference>
<organism evidence="3 5">
    <name type="scientific">Cucumis melo var. makuwa</name>
    <name type="common">Oriental melon</name>
    <dbReference type="NCBI Taxonomy" id="1194695"/>
    <lineage>
        <taxon>Eukaryota</taxon>
        <taxon>Viridiplantae</taxon>
        <taxon>Streptophyta</taxon>
        <taxon>Embryophyta</taxon>
        <taxon>Tracheophyta</taxon>
        <taxon>Spermatophyta</taxon>
        <taxon>Magnoliopsida</taxon>
        <taxon>eudicotyledons</taxon>
        <taxon>Gunneridae</taxon>
        <taxon>Pentapetalae</taxon>
        <taxon>rosids</taxon>
        <taxon>fabids</taxon>
        <taxon>Cucurbitales</taxon>
        <taxon>Cucurbitaceae</taxon>
        <taxon>Benincaseae</taxon>
        <taxon>Cucumis</taxon>
    </lineage>
</organism>
<keyword evidence="1" id="KW-0813">Transport</keyword>
<dbReference type="Proteomes" id="UP000321393">
    <property type="component" value="Unassembled WGS sequence"/>
</dbReference>
<dbReference type="PANTHER" id="PTHR21426:SF15">
    <property type="entry name" value="EXOCYST COMPLEX COMPONENT EXO84A"/>
    <property type="match status" value="1"/>
</dbReference>
<reference evidence="4 5" key="1">
    <citation type="submission" date="2019-08" db="EMBL/GenBank/DDBJ databases">
        <title>Draft genome sequences of two oriental melons (Cucumis melo L. var makuwa).</title>
        <authorList>
            <person name="Kwon S.-Y."/>
        </authorList>
    </citation>
    <scope>NUCLEOTIDE SEQUENCE [LARGE SCALE GENOMIC DNA]</scope>
    <source>
        <strain evidence="5">cv. Chang Bougi</strain>
        <strain evidence="4">cv. SW 3</strain>
        <tissue evidence="3">Leaf</tissue>
    </source>
</reference>
<dbReference type="GO" id="GO:0006893">
    <property type="term" value="P:Golgi to plasma membrane transport"/>
    <property type="evidence" value="ECO:0007669"/>
    <property type="project" value="TreeGrafter"/>
</dbReference>
<evidence type="ECO:0000313" key="3">
    <source>
        <dbReference type="EMBL" id="TYK22566.1"/>
    </source>
</evidence>
<evidence type="ECO:0000313" key="2">
    <source>
        <dbReference type="EMBL" id="KAA0039009.1"/>
    </source>
</evidence>
<evidence type="ECO:0000313" key="4">
    <source>
        <dbReference type="Proteomes" id="UP000321393"/>
    </source>
</evidence>
<dbReference type="Proteomes" id="UP000321947">
    <property type="component" value="Unassembled WGS sequence"/>
</dbReference>
<protein>
    <submittedName>
        <fullName evidence="3">Exocyst complex component EXO84A</fullName>
    </submittedName>
</protein>
<dbReference type="GO" id="GO:0000145">
    <property type="term" value="C:exocyst"/>
    <property type="evidence" value="ECO:0007669"/>
    <property type="project" value="InterPro"/>
</dbReference>
<sequence length="94" mass="10714">MAMKMFVGQERFATVLLMRLTETVILWLSEDKAFWEEFEEGSRPPRPLGPSTFSNVPNTLVIANCEVVKPRVATAEYISKVLTQQRLCPFPKVP</sequence>
<dbReference type="PANTHER" id="PTHR21426">
    <property type="entry name" value="EXOCYST COMPLEX COMPONENT 8"/>
    <property type="match status" value="1"/>
</dbReference>
<dbReference type="EMBL" id="SSTD01004953">
    <property type="protein sequence ID" value="TYK22566.1"/>
    <property type="molecule type" value="Genomic_DNA"/>
</dbReference>
<dbReference type="GO" id="GO:0006887">
    <property type="term" value="P:exocytosis"/>
    <property type="evidence" value="ECO:0007669"/>
    <property type="project" value="InterPro"/>
</dbReference>
<gene>
    <name evidence="3" type="ORF">E5676_scaffold584G00210</name>
    <name evidence="2" type="ORF">E6C27_scaffold84G00960</name>
</gene>
<accession>A0A5D3DG40</accession>
<dbReference type="EMBL" id="SSTE01018486">
    <property type="protein sequence ID" value="KAA0039009.1"/>
    <property type="molecule type" value="Genomic_DNA"/>
</dbReference>
<evidence type="ECO:0000313" key="5">
    <source>
        <dbReference type="Proteomes" id="UP000321947"/>
    </source>
</evidence>
<dbReference type="GO" id="GO:0008104">
    <property type="term" value="P:intracellular protein localization"/>
    <property type="evidence" value="ECO:0007669"/>
    <property type="project" value="TreeGrafter"/>
</dbReference>
<dbReference type="STRING" id="1194695.A0A5D3DG40"/>
<comment type="caution">
    <text evidence="3">The sequence shown here is derived from an EMBL/GenBank/DDBJ whole genome shotgun (WGS) entry which is preliminary data.</text>
</comment>
<name>A0A5D3DG40_CUCMM</name>